<gene>
    <name evidence="2" type="ORF">EXIGLDRAFT_719467</name>
</gene>
<organism evidence="2 3">
    <name type="scientific">Exidia glandulosa HHB12029</name>
    <dbReference type="NCBI Taxonomy" id="1314781"/>
    <lineage>
        <taxon>Eukaryota</taxon>
        <taxon>Fungi</taxon>
        <taxon>Dikarya</taxon>
        <taxon>Basidiomycota</taxon>
        <taxon>Agaricomycotina</taxon>
        <taxon>Agaricomycetes</taxon>
        <taxon>Auriculariales</taxon>
        <taxon>Exidiaceae</taxon>
        <taxon>Exidia</taxon>
    </lineage>
</organism>
<feature type="transmembrane region" description="Helical" evidence="1">
    <location>
        <begin position="324"/>
        <end position="350"/>
    </location>
</feature>
<feature type="transmembrane region" description="Helical" evidence="1">
    <location>
        <begin position="45"/>
        <end position="63"/>
    </location>
</feature>
<feature type="transmembrane region" description="Helical" evidence="1">
    <location>
        <begin position="188"/>
        <end position="214"/>
    </location>
</feature>
<keyword evidence="1" id="KW-0472">Membrane</keyword>
<evidence type="ECO:0000313" key="3">
    <source>
        <dbReference type="Proteomes" id="UP000077266"/>
    </source>
</evidence>
<reference evidence="2 3" key="1">
    <citation type="journal article" date="2016" name="Mol. Biol. Evol.">
        <title>Comparative Genomics of Early-Diverging Mushroom-Forming Fungi Provides Insights into the Origins of Lignocellulose Decay Capabilities.</title>
        <authorList>
            <person name="Nagy L.G."/>
            <person name="Riley R."/>
            <person name="Tritt A."/>
            <person name="Adam C."/>
            <person name="Daum C."/>
            <person name="Floudas D."/>
            <person name="Sun H."/>
            <person name="Yadav J.S."/>
            <person name="Pangilinan J."/>
            <person name="Larsson K.H."/>
            <person name="Matsuura K."/>
            <person name="Barry K."/>
            <person name="Labutti K."/>
            <person name="Kuo R."/>
            <person name="Ohm R.A."/>
            <person name="Bhattacharya S.S."/>
            <person name="Shirouzu T."/>
            <person name="Yoshinaga Y."/>
            <person name="Martin F.M."/>
            <person name="Grigoriev I.V."/>
            <person name="Hibbett D.S."/>
        </authorList>
    </citation>
    <scope>NUCLEOTIDE SEQUENCE [LARGE SCALE GENOMIC DNA]</scope>
    <source>
        <strain evidence="2 3">HHB12029</strain>
    </source>
</reference>
<dbReference type="EMBL" id="KV425896">
    <property type="protein sequence ID" value="KZW01071.1"/>
    <property type="molecule type" value="Genomic_DNA"/>
</dbReference>
<feature type="transmembrane region" description="Helical" evidence="1">
    <location>
        <begin position="20"/>
        <end position="38"/>
    </location>
</feature>
<dbReference type="AlphaFoldDB" id="A0A165NQD8"/>
<accession>A0A165NQD8</accession>
<proteinExistence type="predicted"/>
<protein>
    <submittedName>
        <fullName evidence="2">Uncharacterized protein</fullName>
    </submittedName>
</protein>
<name>A0A165NQD8_EXIGL</name>
<dbReference type="Proteomes" id="UP000077266">
    <property type="component" value="Unassembled WGS sequence"/>
</dbReference>
<keyword evidence="3" id="KW-1185">Reference proteome</keyword>
<evidence type="ECO:0000313" key="2">
    <source>
        <dbReference type="EMBL" id="KZW01071.1"/>
    </source>
</evidence>
<keyword evidence="1" id="KW-0812">Transmembrane</keyword>
<feature type="transmembrane region" description="Helical" evidence="1">
    <location>
        <begin position="161"/>
        <end position="181"/>
    </location>
</feature>
<dbReference type="InParanoid" id="A0A165NQD8"/>
<sequence length="351" mass="38194">MAAPSPTAPSRWSLWLRPGNVAFIFGGAVGLASIGCQLRSSCPRGVNGLAIASAIVSLMFGVYDRTVSEKLTWTSLGSAVQEWSSGELRAIKLDVETAYGIAIPYRARGTLRDIRTLGLEFCIIRRTGTIEPPYQPENGLPPTFNDYPAYRHPNLWELVPVWHNLPTGIALYVIICSRIPLDTDSIRLMCVVCACWATSWFVTAADLHFFVVLFTVLRHFGRLICCPPFTTTICRISRDACHSATTSIQKAQLSPIVAALRLGLAAVPVTCLGILFYKIVVRIGVEIVDNKIERIVFAVSFAGALYTWVKALAFLNRIQLDTEVIAIICAGAVASLCTAPAASGFFIVVIA</sequence>
<feature type="transmembrane region" description="Helical" evidence="1">
    <location>
        <begin position="292"/>
        <end position="309"/>
    </location>
</feature>
<evidence type="ECO:0000256" key="1">
    <source>
        <dbReference type="SAM" id="Phobius"/>
    </source>
</evidence>
<feature type="transmembrane region" description="Helical" evidence="1">
    <location>
        <begin position="256"/>
        <end position="280"/>
    </location>
</feature>
<keyword evidence="1" id="KW-1133">Transmembrane helix</keyword>